<dbReference type="AlphaFoldDB" id="A0A7W2YJX3"/>
<proteinExistence type="predicted"/>
<gene>
    <name evidence="7" type="ORF">H2508_08050</name>
</gene>
<reference evidence="7 8" key="1">
    <citation type="submission" date="2020-07" db="EMBL/GenBank/DDBJ databases">
        <title>Halieaceae bacterium, F7430, whole genome shotgun sequencing project.</title>
        <authorList>
            <person name="Jiang S."/>
            <person name="Liu Z.W."/>
            <person name="Du Z.J."/>
        </authorList>
    </citation>
    <scope>NUCLEOTIDE SEQUENCE [LARGE SCALE GENOMIC DNA]</scope>
    <source>
        <strain evidence="7 8">F7430</strain>
    </source>
</reference>
<dbReference type="PANTHER" id="PTHR10010:SF46">
    <property type="entry name" value="SODIUM-DEPENDENT PHOSPHATE TRANSPORT PROTEIN 2B"/>
    <property type="match status" value="1"/>
</dbReference>
<dbReference type="NCBIfam" id="NF037997">
    <property type="entry name" value="Na_Pi_symport"/>
    <property type="match status" value="1"/>
</dbReference>
<feature type="transmembrane region" description="Helical" evidence="6">
    <location>
        <begin position="199"/>
        <end position="223"/>
    </location>
</feature>
<dbReference type="GO" id="GO:0005436">
    <property type="term" value="F:sodium:phosphate symporter activity"/>
    <property type="evidence" value="ECO:0007669"/>
    <property type="project" value="InterPro"/>
</dbReference>
<dbReference type="Pfam" id="PF02690">
    <property type="entry name" value="Na_Pi_cotrans"/>
    <property type="match status" value="2"/>
</dbReference>
<feature type="transmembrane region" description="Helical" evidence="6">
    <location>
        <begin position="283"/>
        <end position="306"/>
    </location>
</feature>
<dbReference type="Proteomes" id="UP000539350">
    <property type="component" value="Unassembled WGS sequence"/>
</dbReference>
<dbReference type="PANTHER" id="PTHR10010">
    <property type="entry name" value="SOLUTE CARRIER FAMILY 34 SODIUM PHOSPHATE , MEMBER 2-RELATED"/>
    <property type="match status" value="1"/>
</dbReference>
<feature type="transmembrane region" description="Helical" evidence="6">
    <location>
        <begin position="174"/>
        <end position="192"/>
    </location>
</feature>
<feature type="transmembrane region" description="Helical" evidence="6">
    <location>
        <begin position="85"/>
        <end position="105"/>
    </location>
</feature>
<evidence type="ECO:0000256" key="2">
    <source>
        <dbReference type="ARBA" id="ARBA00022475"/>
    </source>
</evidence>
<sequence length="540" mass="58777">MGWMTFTLSLGGIGLMLLGMSMMTDGLKAAAGSSLQGFLERSTKTRLRAALAGFGITALVQSSGAVIVTTLGFTNAGMLRLKQAAWVVFGSNLGTTITAWIVALIGLKINVGAFALPLIGAGMLLKLFGNNRRIAHIGFSIAGFGLLFLSLGMLRDAFIDVADWIPIERLGTSGPIGILLGVLFGALLTALIQSSSAALAIILTASVTGVLTPLLGASLVIGANIGTTSTSLLASIGATPNARRLALVHVTEKLFTGCIALLLLGPLWWLFEHFTAGSDRRMNISTGLALFHTLFNLFGLLLMSLFADQLLRRVEQWIKQPELNSDRLRYLDDTVISVPEMGMNAMHLEIKRVFKQLLFRGREIIDRESQPEESIHTGVLLAAIGDYGNRIGAQNLTEGLSEVFLNLNWAREESLQLRDLIIELAEFTQSDINAALDSQLPEALLVIMRSGELKQLTLQQRSEQLQLIKNLRHKRRTELLELITTGYMIAPDASRLLRIIALFEESSKHILRIAEVIYPEPLAEDQSQRDSSKQPAEALP</sequence>
<dbReference type="GO" id="GO:0044341">
    <property type="term" value="P:sodium-dependent phosphate transport"/>
    <property type="evidence" value="ECO:0007669"/>
    <property type="project" value="InterPro"/>
</dbReference>
<evidence type="ECO:0000256" key="3">
    <source>
        <dbReference type="ARBA" id="ARBA00022692"/>
    </source>
</evidence>
<dbReference type="InterPro" id="IPR003841">
    <property type="entry name" value="Na/Pi_transpt"/>
</dbReference>
<name>A0A7W2YJX3_9GAMM</name>
<dbReference type="RefSeq" id="WP_182171614.1">
    <property type="nucleotide sequence ID" value="NZ_JACFXU010000014.1"/>
</dbReference>
<comment type="subcellular location">
    <subcellularLocation>
        <location evidence="1">Cell membrane</location>
        <topology evidence="1">Multi-pass membrane protein</topology>
    </subcellularLocation>
</comment>
<comment type="caution">
    <text evidence="7">The sequence shown here is derived from an EMBL/GenBank/DDBJ whole genome shotgun (WGS) entry which is preliminary data.</text>
</comment>
<evidence type="ECO:0000256" key="6">
    <source>
        <dbReference type="SAM" id="Phobius"/>
    </source>
</evidence>
<keyword evidence="5 6" id="KW-0472">Membrane</keyword>
<keyword evidence="2" id="KW-1003">Cell membrane</keyword>
<dbReference type="EMBL" id="JACFXU010000014">
    <property type="protein sequence ID" value="MBA6413059.1"/>
    <property type="molecule type" value="Genomic_DNA"/>
</dbReference>
<evidence type="ECO:0000313" key="7">
    <source>
        <dbReference type="EMBL" id="MBA6413059.1"/>
    </source>
</evidence>
<feature type="transmembrane region" description="Helical" evidence="6">
    <location>
        <begin position="111"/>
        <end position="128"/>
    </location>
</feature>
<feature type="transmembrane region" description="Helical" evidence="6">
    <location>
        <begin position="254"/>
        <end position="271"/>
    </location>
</feature>
<dbReference type="GO" id="GO:0005886">
    <property type="term" value="C:plasma membrane"/>
    <property type="evidence" value="ECO:0007669"/>
    <property type="project" value="UniProtKB-SubCell"/>
</dbReference>
<keyword evidence="3 6" id="KW-0812">Transmembrane</keyword>
<accession>A0A7W2YJX3</accession>
<evidence type="ECO:0000256" key="4">
    <source>
        <dbReference type="ARBA" id="ARBA00022989"/>
    </source>
</evidence>
<evidence type="ECO:0000313" key="8">
    <source>
        <dbReference type="Proteomes" id="UP000539350"/>
    </source>
</evidence>
<feature type="transmembrane region" description="Helical" evidence="6">
    <location>
        <begin position="50"/>
        <end position="73"/>
    </location>
</feature>
<keyword evidence="4 6" id="KW-1133">Transmembrane helix</keyword>
<organism evidence="7 8">
    <name type="scientific">Sediminihaliea albiluteola</name>
    <dbReference type="NCBI Taxonomy" id="2758564"/>
    <lineage>
        <taxon>Bacteria</taxon>
        <taxon>Pseudomonadati</taxon>
        <taxon>Pseudomonadota</taxon>
        <taxon>Gammaproteobacteria</taxon>
        <taxon>Cellvibrionales</taxon>
        <taxon>Halieaceae</taxon>
        <taxon>Sediminihaliea</taxon>
    </lineage>
</organism>
<keyword evidence="8" id="KW-1185">Reference proteome</keyword>
<evidence type="ECO:0000256" key="5">
    <source>
        <dbReference type="ARBA" id="ARBA00023136"/>
    </source>
</evidence>
<protein>
    <submittedName>
        <fullName evidence="7">Na/Pi cotransporter family protein</fullName>
    </submittedName>
</protein>
<evidence type="ECO:0000256" key="1">
    <source>
        <dbReference type="ARBA" id="ARBA00004651"/>
    </source>
</evidence>
<feature type="transmembrane region" description="Helical" evidence="6">
    <location>
        <begin position="135"/>
        <end position="154"/>
    </location>
</feature>